<proteinExistence type="predicted"/>
<reference evidence="1 2" key="1">
    <citation type="submission" date="2012-05" db="EMBL/GenBank/DDBJ databases">
        <title>Recombination and specialization in a pathogen metapopulation.</title>
        <authorList>
            <person name="Gardiner A."/>
            <person name="Kemen E."/>
            <person name="Schultz-Larsen T."/>
            <person name="MacLean D."/>
            <person name="Van Oosterhout C."/>
            <person name="Jones J.D.G."/>
        </authorList>
    </citation>
    <scope>NUCLEOTIDE SEQUENCE [LARGE SCALE GENOMIC DNA]</scope>
    <source>
        <strain evidence="1 2">Ac Nc2</strain>
    </source>
</reference>
<dbReference type="EMBL" id="CAIX01000121">
    <property type="protein sequence ID" value="CCI46252.1"/>
    <property type="molecule type" value="Genomic_DNA"/>
</dbReference>
<accession>A0A024GI93</accession>
<protein>
    <submittedName>
        <fullName evidence="1">Uncharacterized protein</fullName>
    </submittedName>
</protein>
<organism evidence="1 2">
    <name type="scientific">Albugo candida</name>
    <dbReference type="NCBI Taxonomy" id="65357"/>
    <lineage>
        <taxon>Eukaryota</taxon>
        <taxon>Sar</taxon>
        <taxon>Stramenopiles</taxon>
        <taxon>Oomycota</taxon>
        <taxon>Peronosporomycetes</taxon>
        <taxon>Albuginales</taxon>
        <taxon>Albuginaceae</taxon>
        <taxon>Albugo</taxon>
    </lineage>
</organism>
<gene>
    <name evidence="1" type="ORF">BN9_071810</name>
</gene>
<sequence>MLLENKRQPVQRPPGRSRKLYFKHKELTNHAEKLQQQVDMLSSQEVNGSSLYDNADLQTPCAGGKEKESEYLHAIQQKLVHLLAVQRQLQGVRPSLVG</sequence>
<comment type="caution">
    <text evidence="1">The sequence shown here is derived from an EMBL/GenBank/DDBJ whole genome shotgun (WGS) entry which is preliminary data.</text>
</comment>
<evidence type="ECO:0000313" key="2">
    <source>
        <dbReference type="Proteomes" id="UP000053237"/>
    </source>
</evidence>
<dbReference type="InParanoid" id="A0A024GI93"/>
<keyword evidence="2" id="KW-1185">Reference proteome</keyword>
<name>A0A024GI93_9STRA</name>
<dbReference type="Proteomes" id="UP000053237">
    <property type="component" value="Unassembled WGS sequence"/>
</dbReference>
<dbReference type="AlphaFoldDB" id="A0A024GI93"/>
<evidence type="ECO:0000313" key="1">
    <source>
        <dbReference type="EMBL" id="CCI46252.1"/>
    </source>
</evidence>